<feature type="transmembrane region" description="Helical" evidence="1">
    <location>
        <begin position="12"/>
        <end position="38"/>
    </location>
</feature>
<evidence type="ECO:0008006" key="4">
    <source>
        <dbReference type="Google" id="ProtNLM"/>
    </source>
</evidence>
<evidence type="ECO:0000313" key="3">
    <source>
        <dbReference type="Proteomes" id="UP000463700"/>
    </source>
</evidence>
<comment type="caution">
    <text evidence="2">The sequence shown here is derived from an EMBL/GenBank/DDBJ whole genome shotgun (WGS) entry which is preliminary data.</text>
</comment>
<keyword evidence="1" id="KW-1133">Transmembrane helix</keyword>
<protein>
    <recommendedName>
        <fullName evidence="4">DoxX family protein</fullName>
    </recommendedName>
</protein>
<feature type="transmembrane region" description="Helical" evidence="1">
    <location>
        <begin position="74"/>
        <end position="93"/>
    </location>
</feature>
<organism evidence="2 3">
    <name type="scientific">Paraburkholderia madseniana</name>
    <dbReference type="NCBI Taxonomy" id="2599607"/>
    <lineage>
        <taxon>Bacteria</taxon>
        <taxon>Pseudomonadati</taxon>
        <taxon>Pseudomonadota</taxon>
        <taxon>Betaproteobacteria</taxon>
        <taxon>Burkholderiales</taxon>
        <taxon>Burkholderiaceae</taxon>
        <taxon>Paraburkholderia</taxon>
    </lineage>
</organism>
<gene>
    <name evidence="2" type="ORF">FSO04_30255</name>
</gene>
<dbReference type="OrthoDB" id="881941at2"/>
<reference evidence="2 3" key="1">
    <citation type="journal article" date="2020" name="Int. J. Syst. Evol. Microbiol.">
        <title>Paraburkholderia madseniana sp. nov., a phenolic acid-degrading bacterium isolated from acidic forest soil.</title>
        <authorList>
            <person name="Wilhelm R.C."/>
            <person name="Murphy S.J.L."/>
            <person name="Feriancek N.M."/>
            <person name="Karasz D.C."/>
            <person name="DeRito C.M."/>
            <person name="Newman J.D."/>
            <person name="Buckley D.H."/>
        </authorList>
    </citation>
    <scope>NUCLEOTIDE SEQUENCE [LARGE SCALE GENOMIC DNA]</scope>
    <source>
        <strain evidence="2 3">RP11</strain>
    </source>
</reference>
<dbReference type="RefSeq" id="WP_154565286.1">
    <property type="nucleotide sequence ID" value="NZ_VOSW01000068.1"/>
</dbReference>
<feature type="transmembrane region" description="Helical" evidence="1">
    <location>
        <begin position="99"/>
        <end position="116"/>
    </location>
</feature>
<dbReference type="AlphaFoldDB" id="A0A6N6W6C6"/>
<keyword evidence="1" id="KW-0472">Membrane</keyword>
<evidence type="ECO:0000313" key="2">
    <source>
        <dbReference type="EMBL" id="KAE8756237.1"/>
    </source>
</evidence>
<feature type="transmembrane region" description="Helical" evidence="1">
    <location>
        <begin position="50"/>
        <end position="67"/>
    </location>
</feature>
<evidence type="ECO:0000256" key="1">
    <source>
        <dbReference type="SAM" id="Phobius"/>
    </source>
</evidence>
<dbReference type="EMBL" id="VOSW01000068">
    <property type="protein sequence ID" value="KAE8756237.1"/>
    <property type="molecule type" value="Genomic_DNA"/>
</dbReference>
<keyword evidence="1" id="KW-0812">Transmembrane</keyword>
<name>A0A6N6W6C6_9BURK</name>
<sequence length="134" mass="15097">MRIQDIERRSFYLRLIHALCLCGATWAHLQVALVHGLWWDYGGAAPLTQIYWTSLLFIDPLTVLLLLLSPRAGLILCVAVIVTDVVHNSWFALHHPIRMDLYVSQIAFLLFVAFTVRTAWRGAASRAAALRAAD</sequence>
<accession>A0A6N6W6C6</accession>
<proteinExistence type="predicted"/>
<dbReference type="Proteomes" id="UP000463700">
    <property type="component" value="Unassembled WGS sequence"/>
</dbReference>